<dbReference type="CDD" id="cd16833">
    <property type="entry name" value="YfiH"/>
    <property type="match status" value="1"/>
</dbReference>
<comment type="catalytic activity">
    <reaction evidence="9">
        <text>S-methyl-5'-thioadenosine + phosphate = 5-(methylsulfanyl)-alpha-D-ribose 1-phosphate + adenine</text>
        <dbReference type="Rhea" id="RHEA:11852"/>
        <dbReference type="ChEBI" id="CHEBI:16708"/>
        <dbReference type="ChEBI" id="CHEBI:17509"/>
        <dbReference type="ChEBI" id="CHEBI:43474"/>
        <dbReference type="ChEBI" id="CHEBI:58533"/>
        <dbReference type="EC" id="2.4.2.28"/>
    </reaction>
    <physiologicalReaction direction="left-to-right" evidence="9">
        <dbReference type="Rhea" id="RHEA:11853"/>
    </physiologicalReaction>
</comment>
<evidence type="ECO:0000256" key="5">
    <source>
        <dbReference type="ARBA" id="ARBA00022801"/>
    </source>
</evidence>
<keyword evidence="3" id="KW-0808">Transferase</keyword>
<dbReference type="InterPro" id="IPR011324">
    <property type="entry name" value="Cytotoxic_necrot_fac-like_cat"/>
</dbReference>
<evidence type="ECO:0000256" key="8">
    <source>
        <dbReference type="ARBA" id="ARBA00048968"/>
    </source>
</evidence>
<evidence type="ECO:0008006" key="11">
    <source>
        <dbReference type="Google" id="ProtNLM"/>
    </source>
</evidence>
<dbReference type="InterPro" id="IPR038371">
    <property type="entry name" value="Cu_polyphenol_OxRdtase_sf"/>
</dbReference>
<dbReference type="SUPFAM" id="SSF64438">
    <property type="entry name" value="CNF1/YfiH-like putative cysteine hydrolases"/>
    <property type="match status" value="1"/>
</dbReference>
<gene>
    <name evidence="10" type="ORF">METZ01_LOCUS296666</name>
</gene>
<evidence type="ECO:0000313" key="10">
    <source>
        <dbReference type="EMBL" id="SVC43812.1"/>
    </source>
</evidence>
<keyword evidence="5" id="KW-0378">Hydrolase</keyword>
<comment type="similarity">
    <text evidence="2">Belongs to the purine nucleoside phosphorylase YfiH/LACC1 family.</text>
</comment>
<dbReference type="EMBL" id="UINC01091216">
    <property type="protein sequence ID" value="SVC43812.1"/>
    <property type="molecule type" value="Genomic_DNA"/>
</dbReference>
<comment type="catalytic activity">
    <reaction evidence="8">
        <text>adenosine + phosphate = alpha-D-ribose 1-phosphate + adenine</text>
        <dbReference type="Rhea" id="RHEA:27642"/>
        <dbReference type="ChEBI" id="CHEBI:16335"/>
        <dbReference type="ChEBI" id="CHEBI:16708"/>
        <dbReference type="ChEBI" id="CHEBI:43474"/>
        <dbReference type="ChEBI" id="CHEBI:57720"/>
        <dbReference type="EC" id="2.4.2.1"/>
    </reaction>
    <physiologicalReaction direction="left-to-right" evidence="8">
        <dbReference type="Rhea" id="RHEA:27643"/>
    </physiologicalReaction>
</comment>
<evidence type="ECO:0000256" key="6">
    <source>
        <dbReference type="ARBA" id="ARBA00022833"/>
    </source>
</evidence>
<dbReference type="NCBIfam" id="TIGR00726">
    <property type="entry name" value="peptidoglycan editing factor PgeF"/>
    <property type="match status" value="1"/>
</dbReference>
<dbReference type="GO" id="GO:0016787">
    <property type="term" value="F:hydrolase activity"/>
    <property type="evidence" value="ECO:0007669"/>
    <property type="project" value="UniProtKB-KW"/>
</dbReference>
<dbReference type="Pfam" id="PF02578">
    <property type="entry name" value="Cu-oxidase_4"/>
    <property type="match status" value="1"/>
</dbReference>
<evidence type="ECO:0000256" key="2">
    <source>
        <dbReference type="ARBA" id="ARBA00007353"/>
    </source>
</evidence>
<dbReference type="PANTHER" id="PTHR30616:SF2">
    <property type="entry name" value="PURINE NUCLEOSIDE PHOSPHORYLASE LACC1"/>
    <property type="match status" value="1"/>
</dbReference>
<dbReference type="PANTHER" id="PTHR30616">
    <property type="entry name" value="UNCHARACTERIZED PROTEIN YFIH"/>
    <property type="match status" value="1"/>
</dbReference>
<evidence type="ECO:0000256" key="3">
    <source>
        <dbReference type="ARBA" id="ARBA00022679"/>
    </source>
</evidence>
<proteinExistence type="inferred from homology"/>
<accession>A0A382M8U8</accession>
<organism evidence="10">
    <name type="scientific">marine metagenome</name>
    <dbReference type="NCBI Taxonomy" id="408172"/>
    <lineage>
        <taxon>unclassified sequences</taxon>
        <taxon>metagenomes</taxon>
        <taxon>ecological metagenomes</taxon>
    </lineage>
</organism>
<reference evidence="10" key="1">
    <citation type="submission" date="2018-05" db="EMBL/GenBank/DDBJ databases">
        <authorList>
            <person name="Lanie J.A."/>
            <person name="Ng W.-L."/>
            <person name="Kazmierczak K.M."/>
            <person name="Andrzejewski T.M."/>
            <person name="Davidsen T.M."/>
            <person name="Wayne K.J."/>
            <person name="Tettelin H."/>
            <person name="Glass J.I."/>
            <person name="Rusch D."/>
            <person name="Podicherti R."/>
            <person name="Tsui H.-C.T."/>
            <person name="Winkler M.E."/>
        </authorList>
    </citation>
    <scope>NUCLEOTIDE SEQUENCE</scope>
</reference>
<dbReference type="AlphaFoldDB" id="A0A382M8U8"/>
<dbReference type="GO" id="GO:0017061">
    <property type="term" value="F:S-methyl-5-thioadenosine phosphorylase activity"/>
    <property type="evidence" value="ECO:0007669"/>
    <property type="project" value="UniProtKB-EC"/>
</dbReference>
<comment type="catalytic activity">
    <reaction evidence="1">
        <text>inosine + phosphate = alpha-D-ribose 1-phosphate + hypoxanthine</text>
        <dbReference type="Rhea" id="RHEA:27646"/>
        <dbReference type="ChEBI" id="CHEBI:17368"/>
        <dbReference type="ChEBI" id="CHEBI:17596"/>
        <dbReference type="ChEBI" id="CHEBI:43474"/>
        <dbReference type="ChEBI" id="CHEBI:57720"/>
        <dbReference type="EC" id="2.4.2.1"/>
    </reaction>
    <physiologicalReaction direction="left-to-right" evidence="1">
        <dbReference type="Rhea" id="RHEA:27647"/>
    </physiologicalReaction>
</comment>
<dbReference type="Gene3D" id="3.60.140.10">
    <property type="entry name" value="CNF1/YfiH-like putative cysteine hydrolases"/>
    <property type="match status" value="1"/>
</dbReference>
<evidence type="ECO:0000256" key="7">
    <source>
        <dbReference type="ARBA" id="ARBA00047989"/>
    </source>
</evidence>
<keyword evidence="4" id="KW-0479">Metal-binding</keyword>
<evidence type="ECO:0000256" key="1">
    <source>
        <dbReference type="ARBA" id="ARBA00000553"/>
    </source>
</evidence>
<dbReference type="InterPro" id="IPR003730">
    <property type="entry name" value="Cu_polyphenol_OxRdtase"/>
</dbReference>
<sequence length="257" mass="28995">MISSFFINVLQKQSLLVHGTSSRWYVMNDEKKPLFFSTKGDGELFFKHQKVFLNSLGIEKEVLFRVDQVHGNHVYILKDSGVSVSEVSQCKADAIITDIPDYPIMVLTADCVPIVIYDPIKHVVGVVHAGRIGTQKQILTNTIEALLREYNSNPKDLIVGMGPAIRGCCYEVDEPCILPFLTKSPLCPEFICKKNKNNFFIDLPEANRLEGLKAGVLMENIYNEGPCTSCENDRWYSYRKEGKTGRLVTLAMLKARK</sequence>
<evidence type="ECO:0000256" key="9">
    <source>
        <dbReference type="ARBA" id="ARBA00049893"/>
    </source>
</evidence>
<name>A0A382M8U8_9ZZZZ</name>
<keyword evidence="6" id="KW-0862">Zinc</keyword>
<protein>
    <recommendedName>
        <fullName evidence="11">Purine nucleoside phosphorylase</fullName>
    </recommendedName>
</protein>
<comment type="catalytic activity">
    <reaction evidence="7">
        <text>adenosine + H2O + H(+) = inosine + NH4(+)</text>
        <dbReference type="Rhea" id="RHEA:24408"/>
        <dbReference type="ChEBI" id="CHEBI:15377"/>
        <dbReference type="ChEBI" id="CHEBI:15378"/>
        <dbReference type="ChEBI" id="CHEBI:16335"/>
        <dbReference type="ChEBI" id="CHEBI:17596"/>
        <dbReference type="ChEBI" id="CHEBI:28938"/>
        <dbReference type="EC" id="3.5.4.4"/>
    </reaction>
    <physiologicalReaction direction="left-to-right" evidence="7">
        <dbReference type="Rhea" id="RHEA:24409"/>
    </physiologicalReaction>
</comment>
<dbReference type="GO" id="GO:0005507">
    <property type="term" value="F:copper ion binding"/>
    <property type="evidence" value="ECO:0007669"/>
    <property type="project" value="TreeGrafter"/>
</dbReference>
<evidence type="ECO:0000256" key="4">
    <source>
        <dbReference type="ARBA" id="ARBA00022723"/>
    </source>
</evidence>